<evidence type="ECO:0000313" key="8">
    <source>
        <dbReference type="EMBL" id="HGZ80463.1"/>
    </source>
</evidence>
<keyword evidence="6 7" id="KW-0472">Membrane</keyword>
<evidence type="ECO:0000256" key="3">
    <source>
        <dbReference type="ARBA" id="ARBA00022692"/>
    </source>
</evidence>
<feature type="transmembrane region" description="Helical" evidence="7">
    <location>
        <begin position="71"/>
        <end position="92"/>
    </location>
</feature>
<accession>A0A832I7I2</accession>
<evidence type="ECO:0000256" key="7">
    <source>
        <dbReference type="SAM" id="Phobius"/>
    </source>
</evidence>
<keyword evidence="8" id="KW-0830">Ubiquinone</keyword>
<evidence type="ECO:0000256" key="2">
    <source>
        <dbReference type="ARBA" id="ARBA00022448"/>
    </source>
</evidence>
<feature type="transmembrane region" description="Helical" evidence="7">
    <location>
        <begin position="39"/>
        <end position="59"/>
    </location>
</feature>
<dbReference type="Pfam" id="PF02508">
    <property type="entry name" value="Rnf-Nqr"/>
    <property type="match status" value="1"/>
</dbReference>
<dbReference type="PANTHER" id="PTHR30586:SF1">
    <property type="entry name" value="NA(+)-TRANSLOCATING NADH-QUINONE REDUCTASE SUBUNIT D"/>
    <property type="match status" value="1"/>
</dbReference>
<evidence type="ECO:0000256" key="6">
    <source>
        <dbReference type="ARBA" id="ARBA00023136"/>
    </source>
</evidence>
<sequence>MNEKVGNVFKRTIFFENPVIIQILGICSTLAVTNKLLNTLIMCIGLTMTTSLSSLSVSLMRKMIPRKVRMIVEVFSIAFYVIIFDLFLKAYLPEISVALGPYVGLIITNCIVMGRTEAYALANSPMMSFLDGLGSGLGYSLILLIVATIREILGFGSLFGFRIFGENFVSWTIMVMPASAFFVLAVILWIFKAMMIKKR</sequence>
<dbReference type="InterPro" id="IPR003667">
    <property type="entry name" value="NqrDE/RnfAE"/>
</dbReference>
<dbReference type="EMBL" id="DTKQ01000059">
    <property type="protein sequence ID" value="HGZ80463.1"/>
    <property type="molecule type" value="Genomic_DNA"/>
</dbReference>
<proteinExistence type="predicted"/>
<keyword evidence="4" id="KW-1278">Translocase</keyword>
<feature type="transmembrane region" description="Helical" evidence="7">
    <location>
        <begin position="128"/>
        <end position="149"/>
    </location>
</feature>
<dbReference type="PANTHER" id="PTHR30586">
    <property type="entry name" value="ELECTRON TRANSPORT COMPLEX PROTEIN RNFE"/>
    <property type="match status" value="1"/>
</dbReference>
<evidence type="ECO:0000256" key="1">
    <source>
        <dbReference type="ARBA" id="ARBA00004127"/>
    </source>
</evidence>
<dbReference type="PIRSF" id="PIRSF006102">
    <property type="entry name" value="NQR_DE"/>
    <property type="match status" value="1"/>
</dbReference>
<dbReference type="AlphaFoldDB" id="A0A832I7I2"/>
<dbReference type="GO" id="GO:0012505">
    <property type="term" value="C:endomembrane system"/>
    <property type="evidence" value="ECO:0007669"/>
    <property type="project" value="UniProtKB-SubCell"/>
</dbReference>
<keyword evidence="5 7" id="KW-1133">Transmembrane helix</keyword>
<feature type="transmembrane region" description="Helical" evidence="7">
    <location>
        <begin position="169"/>
        <end position="191"/>
    </location>
</feature>
<feature type="transmembrane region" description="Helical" evidence="7">
    <location>
        <begin position="98"/>
        <end position="116"/>
    </location>
</feature>
<dbReference type="GO" id="GO:0005886">
    <property type="term" value="C:plasma membrane"/>
    <property type="evidence" value="ECO:0007669"/>
    <property type="project" value="TreeGrafter"/>
</dbReference>
<evidence type="ECO:0000256" key="4">
    <source>
        <dbReference type="ARBA" id="ARBA00022967"/>
    </source>
</evidence>
<comment type="caution">
    <text evidence="8">The sequence shown here is derived from an EMBL/GenBank/DDBJ whole genome shotgun (WGS) entry which is preliminary data.</text>
</comment>
<comment type="subcellular location">
    <subcellularLocation>
        <location evidence="1">Endomembrane system</location>
        <topology evidence="1">Multi-pass membrane protein</topology>
    </subcellularLocation>
</comment>
<reference evidence="8" key="1">
    <citation type="journal article" date="2020" name="mSystems">
        <title>Genome- and Community-Level Interaction Insights into Carbon Utilization and Element Cycling Functions of Hydrothermarchaeota in Hydrothermal Sediment.</title>
        <authorList>
            <person name="Zhou Z."/>
            <person name="Liu Y."/>
            <person name="Xu W."/>
            <person name="Pan J."/>
            <person name="Luo Z.H."/>
            <person name="Li M."/>
        </authorList>
    </citation>
    <scope>NUCLEOTIDE SEQUENCE [LARGE SCALE GENOMIC DNA]</scope>
    <source>
        <strain evidence="8">SpSt-86</strain>
    </source>
</reference>
<keyword evidence="2" id="KW-0813">Transport</keyword>
<name>A0A832I7I2_9THEM</name>
<evidence type="ECO:0000256" key="5">
    <source>
        <dbReference type="ARBA" id="ARBA00022989"/>
    </source>
</evidence>
<organism evidence="8">
    <name type="scientific">Pseudothermotoga hypogea</name>
    <dbReference type="NCBI Taxonomy" id="57487"/>
    <lineage>
        <taxon>Bacteria</taxon>
        <taxon>Thermotogati</taxon>
        <taxon>Thermotogota</taxon>
        <taxon>Thermotogae</taxon>
        <taxon>Thermotogales</taxon>
        <taxon>Thermotogaceae</taxon>
        <taxon>Pseudothermotoga</taxon>
    </lineage>
</organism>
<feature type="transmembrane region" description="Helical" evidence="7">
    <location>
        <begin position="12"/>
        <end position="33"/>
    </location>
</feature>
<protein>
    <submittedName>
        <fullName evidence="8">NADH:ubiquinone reductase (Na(+)-transporting) subunit D</fullName>
    </submittedName>
</protein>
<gene>
    <name evidence="8" type="ORF">ENW55_10835</name>
</gene>
<keyword evidence="3 7" id="KW-0812">Transmembrane</keyword>